<dbReference type="RefSeq" id="WP_117391006.1">
    <property type="nucleotide sequence ID" value="NZ_QWDC01000001.1"/>
</dbReference>
<dbReference type="AlphaFoldDB" id="A0A372NZB1"/>
<proteinExistence type="predicted"/>
<dbReference type="InterPro" id="IPR032267">
    <property type="entry name" value="DUF4832"/>
</dbReference>
<feature type="domain" description="DUF4832" evidence="1">
    <location>
        <begin position="274"/>
        <end position="495"/>
    </location>
</feature>
<evidence type="ECO:0000313" key="4">
    <source>
        <dbReference type="Proteomes" id="UP000264217"/>
    </source>
</evidence>
<evidence type="ECO:0000313" key="3">
    <source>
        <dbReference type="EMBL" id="RFZ95443.1"/>
    </source>
</evidence>
<keyword evidence="4" id="KW-1185">Reference proteome</keyword>
<dbReference type="InterPro" id="IPR032379">
    <property type="entry name" value="DUF4874"/>
</dbReference>
<sequence length="515" mass="57341">MIKILTGYCLGLMLAFTLLSSSCKDKEANLVKVEKVNVTYTESAEDFPNPERGFYRYSEVHSSNYEVLSASELKGYRSLQAIQSANYSVLSTLVFRYYILDDVVNQPIKSTFLDNLKKDFAAAREAGVKLIPRFVYTATAKPGNCPEGFICPLYGDAPKNIILDHIAQLKPVLHDNADVIACVQLGFIGVWGEQYYSDFFGDASQNASQGKLLDANWRDRIEVIKAMLDAVPADRMVQLRYPQLKQRYIYGVNALITSAALTEGQAFNESDIARLGYHNDCFLASSNDFGTYEDYGNSSTPRASDGSVLNTLKDYFKADSKFVVVGGETCSDGYSPTNDCEPGGQAQAEFSSLHYSFINAHYNTDVNNDWQDGGCMDNIKRNLGYRFVLQSASLPDNVVRNSAMTITLNINNKGYASPYNKRTVKLVLRNKATKEVRSIDLTTDIRKWYSGLNQITESVNIPADLPAGDYEMLLNLPDAYASIATKPEFSIRLANNDVWEATTGYNNLNHTIKVN</sequence>
<feature type="domain" description="DUF4874" evidence="2">
    <location>
        <begin position="49"/>
        <end position="243"/>
    </location>
</feature>
<dbReference type="EMBL" id="QWDC01000001">
    <property type="protein sequence ID" value="RFZ95443.1"/>
    <property type="molecule type" value="Genomic_DNA"/>
</dbReference>
<dbReference type="Proteomes" id="UP000264217">
    <property type="component" value="Unassembled WGS sequence"/>
</dbReference>
<dbReference type="Pfam" id="PF16116">
    <property type="entry name" value="DUF4832"/>
    <property type="match status" value="1"/>
</dbReference>
<evidence type="ECO:0000259" key="1">
    <source>
        <dbReference type="Pfam" id="PF16116"/>
    </source>
</evidence>
<protein>
    <submittedName>
        <fullName evidence="3">DUF4832 domain-containing protein</fullName>
    </submittedName>
</protein>
<name>A0A372NZB1_9SPHI</name>
<dbReference type="PROSITE" id="PS51257">
    <property type="entry name" value="PROKAR_LIPOPROTEIN"/>
    <property type="match status" value="1"/>
</dbReference>
<organism evidence="3 4">
    <name type="scientific">Mucilaginibacter conchicola</name>
    <dbReference type="NCBI Taxonomy" id="2303333"/>
    <lineage>
        <taxon>Bacteria</taxon>
        <taxon>Pseudomonadati</taxon>
        <taxon>Bacteroidota</taxon>
        <taxon>Sphingobacteriia</taxon>
        <taxon>Sphingobacteriales</taxon>
        <taxon>Sphingobacteriaceae</taxon>
        <taxon>Mucilaginibacter</taxon>
    </lineage>
</organism>
<dbReference type="Pfam" id="PF16173">
    <property type="entry name" value="DUF4874"/>
    <property type="match status" value="1"/>
</dbReference>
<gene>
    <name evidence="3" type="ORF">D0C36_07950</name>
</gene>
<accession>A0A372NZB1</accession>
<reference evidence="3 4" key="1">
    <citation type="submission" date="2018-08" db="EMBL/GenBank/DDBJ databases">
        <title>Mucilaginibacter sp. MYSH2.</title>
        <authorList>
            <person name="Seo T."/>
        </authorList>
    </citation>
    <scope>NUCLEOTIDE SEQUENCE [LARGE SCALE GENOMIC DNA]</scope>
    <source>
        <strain evidence="3 4">MYSH2</strain>
    </source>
</reference>
<dbReference type="OrthoDB" id="9760654at2"/>
<evidence type="ECO:0000259" key="2">
    <source>
        <dbReference type="Pfam" id="PF16173"/>
    </source>
</evidence>
<comment type="caution">
    <text evidence="3">The sequence shown here is derived from an EMBL/GenBank/DDBJ whole genome shotgun (WGS) entry which is preliminary data.</text>
</comment>